<dbReference type="Proteomes" id="UP001211907">
    <property type="component" value="Unassembled WGS sequence"/>
</dbReference>
<proteinExistence type="predicted"/>
<evidence type="ECO:0000313" key="4">
    <source>
        <dbReference type="Proteomes" id="UP001211907"/>
    </source>
</evidence>
<dbReference type="AlphaFoldDB" id="A0AAD5SX88"/>
<feature type="region of interest" description="Disordered" evidence="2">
    <location>
        <begin position="286"/>
        <end position="305"/>
    </location>
</feature>
<gene>
    <name evidence="3" type="ORF">HK100_005513</name>
</gene>
<dbReference type="EMBL" id="JADGJH010002579">
    <property type="protein sequence ID" value="KAJ3096659.1"/>
    <property type="molecule type" value="Genomic_DNA"/>
</dbReference>
<organism evidence="3 4">
    <name type="scientific">Physocladia obscura</name>
    <dbReference type="NCBI Taxonomy" id="109957"/>
    <lineage>
        <taxon>Eukaryota</taxon>
        <taxon>Fungi</taxon>
        <taxon>Fungi incertae sedis</taxon>
        <taxon>Chytridiomycota</taxon>
        <taxon>Chytridiomycota incertae sedis</taxon>
        <taxon>Chytridiomycetes</taxon>
        <taxon>Chytridiales</taxon>
        <taxon>Chytriomycetaceae</taxon>
        <taxon>Physocladia</taxon>
    </lineage>
</organism>
<keyword evidence="4" id="KW-1185">Reference proteome</keyword>
<evidence type="ECO:0000256" key="2">
    <source>
        <dbReference type="SAM" id="MobiDB-lite"/>
    </source>
</evidence>
<dbReference type="CDD" id="cd14688">
    <property type="entry name" value="bZIP_YAP"/>
    <property type="match status" value="1"/>
</dbReference>
<protein>
    <recommendedName>
        <fullName evidence="5">BZIP domain-containing protein</fullName>
    </recommendedName>
</protein>
<accession>A0AAD5SX88</accession>
<evidence type="ECO:0000313" key="3">
    <source>
        <dbReference type="EMBL" id="KAJ3096659.1"/>
    </source>
</evidence>
<feature type="coiled-coil region" evidence="1">
    <location>
        <begin position="89"/>
        <end position="141"/>
    </location>
</feature>
<reference evidence="3" key="1">
    <citation type="submission" date="2020-05" db="EMBL/GenBank/DDBJ databases">
        <title>Phylogenomic resolution of chytrid fungi.</title>
        <authorList>
            <person name="Stajich J.E."/>
            <person name="Amses K."/>
            <person name="Simmons R."/>
            <person name="Seto K."/>
            <person name="Myers J."/>
            <person name="Bonds A."/>
            <person name="Quandt C.A."/>
            <person name="Barry K."/>
            <person name="Liu P."/>
            <person name="Grigoriev I."/>
            <person name="Longcore J.E."/>
            <person name="James T.Y."/>
        </authorList>
    </citation>
    <scope>NUCLEOTIDE SEQUENCE</scope>
    <source>
        <strain evidence="3">JEL0513</strain>
    </source>
</reference>
<feature type="compositionally biased region" description="Low complexity" evidence="2">
    <location>
        <begin position="20"/>
        <end position="40"/>
    </location>
</feature>
<name>A0AAD5SX88_9FUNG</name>
<comment type="caution">
    <text evidence="3">The sequence shown here is derived from an EMBL/GenBank/DDBJ whole genome shotgun (WGS) entry which is preliminary data.</text>
</comment>
<keyword evidence="1" id="KW-0175">Coiled coil</keyword>
<feature type="compositionally biased region" description="Basic and acidic residues" evidence="2">
    <location>
        <begin position="1"/>
        <end position="11"/>
    </location>
</feature>
<feature type="region of interest" description="Disordered" evidence="2">
    <location>
        <begin position="1"/>
        <end position="45"/>
    </location>
</feature>
<dbReference type="Gene3D" id="1.20.5.170">
    <property type="match status" value="1"/>
</dbReference>
<evidence type="ECO:0008006" key="5">
    <source>
        <dbReference type="Google" id="ProtNLM"/>
    </source>
</evidence>
<sequence>METTKRNRDNDNGYSTFSRTGEILGSISESSSAKESSATESSDRISDGNIIAATATADTNASAYFAKKKPGRKLKHATIDPLDTRAESVNNLAHQIERARRNQRAYRERKATQLQTLHSEVATLKEQVGREERLRTELEAENQMLKLMSFAFSFANPMPTMQPIPTNLAEVTSAAVQDFTFTNLSLNQPASMQKQIQKQNHPIADPSLSLYQSTSSYPQNMVEKFNNTIAGTTPAIVTATVDVEPAYQQPSTQPRIEENDNELLEFLLTTENLPFVTEYPQSQFQQRQQKQQLQQLKQNKSSSPLPENVATVMAILKSVPSLKTVPNIVDELSDWFAMITVNGLTPDELKEKSPEKHQQIEELKDTLISVAKGEDKSIVVHILGRCNNANADLATF</sequence>
<evidence type="ECO:0000256" key="1">
    <source>
        <dbReference type="SAM" id="Coils"/>
    </source>
</evidence>